<feature type="region of interest" description="Disordered" evidence="1">
    <location>
        <begin position="100"/>
        <end position="133"/>
    </location>
</feature>
<evidence type="ECO:0000256" key="2">
    <source>
        <dbReference type="SAM" id="SignalP"/>
    </source>
</evidence>
<gene>
    <name evidence="4" type="primary">LOC117144794</name>
</gene>
<keyword evidence="3" id="KW-1185">Reference proteome</keyword>
<name>A0A6P8KRX5_DROMA</name>
<sequence>MLASVAARLALFAVISTQSLQLLQAAPFPGIENAAFTSDDLLAEESAPVASQVHVQHNRHRRHHEDGNYHGHRHHKRHWDRHFPGPDCHHPGGFGFGFEHGGPPPHGHHHRFEPHDFQPFPNAFGPPDYEEHQRPFEAPLEPFERNRGEINELTKQPSSSSVAPPPAAPVTPSSITRTTSTTTIRTTSTARSTTLAPTSSSTEEAPLAIDIRIG</sequence>
<accession>A0A6P8KRX5</accession>
<dbReference type="RefSeq" id="XP_033166061.1">
    <property type="nucleotide sequence ID" value="XM_033310170.1"/>
</dbReference>
<evidence type="ECO:0000256" key="1">
    <source>
        <dbReference type="SAM" id="MobiDB-lite"/>
    </source>
</evidence>
<evidence type="ECO:0000313" key="3">
    <source>
        <dbReference type="Proteomes" id="UP000515162"/>
    </source>
</evidence>
<feature type="compositionally biased region" description="Low complexity" evidence="1">
    <location>
        <begin position="170"/>
        <end position="202"/>
    </location>
</feature>
<dbReference type="AlphaFoldDB" id="A0A6P8KRX5"/>
<feature type="signal peptide" evidence="2">
    <location>
        <begin position="1"/>
        <end position="25"/>
    </location>
</feature>
<dbReference type="GeneID" id="117144794"/>
<keyword evidence="2" id="KW-0732">Signal</keyword>
<dbReference type="Proteomes" id="UP000515162">
    <property type="component" value="Chromosome 3R"/>
</dbReference>
<feature type="region of interest" description="Disordered" evidence="1">
    <location>
        <begin position="154"/>
        <end position="214"/>
    </location>
</feature>
<protein>
    <submittedName>
        <fullName evidence="4">Forkhead box protein B2</fullName>
    </submittedName>
</protein>
<reference evidence="4" key="1">
    <citation type="submission" date="2025-08" db="UniProtKB">
        <authorList>
            <consortium name="RefSeq"/>
        </authorList>
    </citation>
    <scope>IDENTIFICATION</scope>
    <source>
        <strain evidence="4">Mau12</strain>
        <tissue evidence="4">Whole Body</tissue>
    </source>
</reference>
<evidence type="ECO:0000313" key="4">
    <source>
        <dbReference type="RefSeq" id="XP_033166061.1"/>
    </source>
</evidence>
<proteinExistence type="predicted"/>
<feature type="region of interest" description="Disordered" evidence="1">
    <location>
        <begin position="57"/>
        <end position="78"/>
    </location>
</feature>
<organism evidence="3 4">
    <name type="scientific">Drosophila mauritiana</name>
    <name type="common">Fruit fly</name>
    <dbReference type="NCBI Taxonomy" id="7226"/>
    <lineage>
        <taxon>Eukaryota</taxon>
        <taxon>Metazoa</taxon>
        <taxon>Ecdysozoa</taxon>
        <taxon>Arthropoda</taxon>
        <taxon>Hexapoda</taxon>
        <taxon>Insecta</taxon>
        <taxon>Pterygota</taxon>
        <taxon>Neoptera</taxon>
        <taxon>Endopterygota</taxon>
        <taxon>Diptera</taxon>
        <taxon>Brachycera</taxon>
        <taxon>Muscomorpha</taxon>
        <taxon>Ephydroidea</taxon>
        <taxon>Drosophilidae</taxon>
        <taxon>Drosophila</taxon>
        <taxon>Sophophora</taxon>
    </lineage>
</organism>
<feature type="chain" id="PRO_5028199822" evidence="2">
    <location>
        <begin position="26"/>
        <end position="214"/>
    </location>
</feature>